<dbReference type="Pfam" id="PF13668">
    <property type="entry name" value="Ferritin_2"/>
    <property type="match status" value="1"/>
</dbReference>
<dbReference type="EMBL" id="CP056775">
    <property type="protein sequence ID" value="QRR01270.1"/>
    <property type="molecule type" value="Genomic_DNA"/>
</dbReference>
<evidence type="ECO:0000313" key="2">
    <source>
        <dbReference type="Proteomes" id="UP000612680"/>
    </source>
</evidence>
<sequence length="274" mass="29802">MNFFNILDSLEKFDGDAVGRIEHASRRFFLNRVSRKMATMAAPAVLATVVNKAYAQSDAAINVLNYALTLEYLEDEFYQLGNAATGLIPDMYKRVFTQIGKHETQHVAFLKTALGAKAVAKPTFDFTAGGTLAPFTNFDTFVFLSHAFEDTGVRAYKGQAGNLQAAQDKPYLQAALQIHSIEARHASISRRILGKIRNNAAIKGWITLDEGSPEAVYKGSTSESTVVQAGINLVGLDGLEGIPSDAVFKAATEAFDEILTMDEVLAIATPFIKK</sequence>
<organism evidence="1 2">
    <name type="scientific">Dyadobacter sandarakinus</name>
    <dbReference type="NCBI Taxonomy" id="2747268"/>
    <lineage>
        <taxon>Bacteria</taxon>
        <taxon>Pseudomonadati</taxon>
        <taxon>Bacteroidota</taxon>
        <taxon>Cytophagia</taxon>
        <taxon>Cytophagales</taxon>
        <taxon>Spirosomataceae</taxon>
        <taxon>Dyadobacter</taxon>
    </lineage>
</organism>
<dbReference type="InterPro" id="IPR009078">
    <property type="entry name" value="Ferritin-like_SF"/>
</dbReference>
<evidence type="ECO:0000313" key="1">
    <source>
        <dbReference type="EMBL" id="QRR01270.1"/>
    </source>
</evidence>
<dbReference type="Proteomes" id="UP000612680">
    <property type="component" value="Chromosome"/>
</dbReference>
<keyword evidence="2" id="KW-1185">Reference proteome</keyword>
<accession>A0ABX7I659</accession>
<gene>
    <name evidence="1" type="ORF">HWI92_10310</name>
</gene>
<dbReference type="SUPFAM" id="SSF47240">
    <property type="entry name" value="Ferritin-like"/>
    <property type="match status" value="1"/>
</dbReference>
<protein>
    <submittedName>
        <fullName evidence="1">Ferritin-like domain-containing protein</fullName>
    </submittedName>
</protein>
<proteinExistence type="predicted"/>
<reference evidence="1 2" key="1">
    <citation type="submission" date="2020-06" db="EMBL/GenBank/DDBJ databases">
        <title>Dyadobacter sandarakinus sp. nov., isolated from the soil of the Arctic Yellow River Station.</title>
        <authorList>
            <person name="Zhang Y."/>
            <person name="Peng F."/>
        </authorList>
    </citation>
    <scope>NUCLEOTIDE SEQUENCE [LARGE SCALE GENOMIC DNA]</scope>
    <source>
        <strain evidence="1 2">Q3-56</strain>
    </source>
</reference>
<name>A0ABX7I659_9BACT</name>
<dbReference type="RefSeq" id="WP_204663414.1">
    <property type="nucleotide sequence ID" value="NZ_CP056775.1"/>
</dbReference>